<keyword evidence="5" id="KW-0808">Transferase</keyword>
<dbReference type="PROSITE" id="PS00108">
    <property type="entry name" value="PROTEIN_KINASE_ST"/>
    <property type="match status" value="1"/>
</dbReference>
<dbReference type="GO" id="GO:0005524">
    <property type="term" value="F:ATP binding"/>
    <property type="evidence" value="ECO:0007669"/>
    <property type="project" value="UniProtKB-UniRule"/>
</dbReference>
<evidence type="ECO:0000259" key="16">
    <source>
        <dbReference type="PROSITE" id="PS50011"/>
    </source>
</evidence>
<dbReference type="Proteomes" id="UP000835206">
    <property type="component" value="Chromosome 13"/>
</dbReference>
<dbReference type="RefSeq" id="XP_048267409.1">
    <property type="nucleotide sequence ID" value="XM_048411452.1"/>
</dbReference>
<evidence type="ECO:0000256" key="1">
    <source>
        <dbReference type="ARBA" id="ARBA00004245"/>
    </source>
</evidence>
<evidence type="ECO:0000256" key="10">
    <source>
        <dbReference type="ARBA" id="ARBA00047899"/>
    </source>
</evidence>
<evidence type="ECO:0000256" key="11">
    <source>
        <dbReference type="ARBA" id="ARBA00048679"/>
    </source>
</evidence>
<keyword evidence="3" id="KW-0963">Cytoplasm</keyword>
<dbReference type="SMART" id="SM00220">
    <property type="entry name" value="S_TKc"/>
    <property type="match status" value="1"/>
</dbReference>
<feature type="compositionally biased region" description="Basic and acidic residues" evidence="14">
    <location>
        <begin position="501"/>
        <end position="517"/>
    </location>
</feature>
<feature type="binding site" evidence="13">
    <location>
        <position position="121"/>
    </location>
    <ligand>
        <name>ATP</name>
        <dbReference type="ChEBI" id="CHEBI:30616"/>
    </ligand>
</feature>
<dbReference type="OrthoDB" id="266718at2759"/>
<dbReference type="InterPro" id="IPR011009">
    <property type="entry name" value="Kinase-like_dom_sf"/>
</dbReference>
<keyword evidence="15" id="KW-0812">Transmembrane</keyword>
<dbReference type="GO" id="GO:0005737">
    <property type="term" value="C:cytoplasm"/>
    <property type="evidence" value="ECO:0007669"/>
    <property type="project" value="TreeGrafter"/>
</dbReference>
<evidence type="ECO:0000256" key="15">
    <source>
        <dbReference type="SAM" id="Phobius"/>
    </source>
</evidence>
<evidence type="ECO:0000256" key="13">
    <source>
        <dbReference type="PROSITE-ProRule" id="PRU10141"/>
    </source>
</evidence>
<evidence type="ECO:0000256" key="7">
    <source>
        <dbReference type="ARBA" id="ARBA00022777"/>
    </source>
</evidence>
<sequence>MACNILCVTLDCRYRYSSLHVAKRVPCYIQVRIIGIILCFILFIYKTINLSFRIYIIHVSYVHTYIYMYIYIQTRTLARVSNKIMEKYEVLKQVGEGSFGQVYKAKKRSDGEIVAFKVIRKRGRSFKELKSLRQECEIQRHLHHPNIIQMLDSFETENEIVVVTEYADKELYEILGKAGRLSEQRAQVIACDLVSALYYLHSNRVLHRDLKPQNVLLESNGVAKLCDFGFARSMSTGTHVLTSIKGTPLYMAPELIEERPYDHNADLWSLGCIVYELVVGSPPFQTTSILHLVRLIRFEAIKWPDYISQNCKQFLQGLLQKDPSQRLTWPALLDHPFVKNRIVIVGEIGPTPFTTPLSASQAREKQMQLQNLAVQPTNHQSKFLEKAIKKLQEHERTIEERRQKTFTSNTRYPIPHGYCQHQMNQCYTLRHSEPSGTDSSTSVDVLLGNLSLRASLKSDLLSADHALCRSDCPNTTNSTNKQTVLTFDQISNVKLPIRLNERNSKHHSEEEKSENNIELKNTGGNKLNLVQQIAPREIETIQSERDHENDEYAYDQQLHCRRYDSANAGLSCNSRIPDWNPKAVDRPIENEEWIAFLQRSMEEIMEGEVGSLLQQNCVSVFVSPLRNPAASCRVVEYVACLLSLPFVVSVTKDSLEKITQVYLDVRVVPNLVYSLKLLMSERSEFELDKKSEPTNANTRSASTLSADELQTLEYMMLVLCRLVYNRQQFLTQFCDAVYIVNGVTLLQQLLSLEKRKARVVVDLVAILSNILRSQPENAHLVEKVVLHSHLSGNSIEQLGKLLTHRQTILRMRTCQLIRLLARFSCRALQQIWCKSLKNLVENLVLDNDQCVRLAAEDAVKELKELMYYNQQNPVT</sequence>
<accession>A0A9C6SJK2</accession>
<dbReference type="Pfam" id="PF00069">
    <property type="entry name" value="Pkinase"/>
    <property type="match status" value="1"/>
</dbReference>
<keyword evidence="8 13" id="KW-0067">ATP-binding</keyword>
<dbReference type="FunFam" id="1.10.510.10:FF:000292">
    <property type="entry name" value="Serine/threonine-protein kinase 36"/>
    <property type="match status" value="1"/>
</dbReference>
<name>A0A9C6SJK2_BOMTE</name>
<dbReference type="InterPro" id="IPR000719">
    <property type="entry name" value="Prot_kinase_dom"/>
</dbReference>
<dbReference type="GeneID" id="100643012"/>
<dbReference type="Gene3D" id="1.25.10.10">
    <property type="entry name" value="Leucine-rich Repeat Variant"/>
    <property type="match status" value="1"/>
</dbReference>
<dbReference type="InterPro" id="IPR011989">
    <property type="entry name" value="ARM-like"/>
</dbReference>
<dbReference type="EC" id="2.7.11.1" evidence="2"/>
<gene>
    <name evidence="18" type="primary">LOC100643012</name>
</gene>
<evidence type="ECO:0000256" key="5">
    <source>
        <dbReference type="ARBA" id="ARBA00022679"/>
    </source>
</evidence>
<comment type="catalytic activity">
    <reaction evidence="10">
        <text>L-threonyl-[protein] + ATP = O-phospho-L-threonyl-[protein] + ADP + H(+)</text>
        <dbReference type="Rhea" id="RHEA:46608"/>
        <dbReference type="Rhea" id="RHEA-COMP:11060"/>
        <dbReference type="Rhea" id="RHEA-COMP:11605"/>
        <dbReference type="ChEBI" id="CHEBI:15378"/>
        <dbReference type="ChEBI" id="CHEBI:30013"/>
        <dbReference type="ChEBI" id="CHEBI:30616"/>
        <dbReference type="ChEBI" id="CHEBI:61977"/>
        <dbReference type="ChEBI" id="CHEBI:456216"/>
        <dbReference type="EC" id="2.7.11.1"/>
    </reaction>
</comment>
<feature type="transmembrane region" description="Helical" evidence="15">
    <location>
        <begin position="28"/>
        <end position="45"/>
    </location>
</feature>
<dbReference type="SUPFAM" id="SSF56112">
    <property type="entry name" value="Protein kinase-like (PK-like)"/>
    <property type="match status" value="1"/>
</dbReference>
<evidence type="ECO:0000256" key="8">
    <source>
        <dbReference type="ARBA" id="ARBA00022840"/>
    </source>
</evidence>
<evidence type="ECO:0000256" key="9">
    <source>
        <dbReference type="ARBA" id="ARBA00023212"/>
    </source>
</evidence>
<dbReference type="CTD" id="32855"/>
<evidence type="ECO:0000256" key="3">
    <source>
        <dbReference type="ARBA" id="ARBA00022490"/>
    </source>
</evidence>
<comment type="subcellular location">
    <subcellularLocation>
        <location evidence="1">Cytoplasm</location>
        <location evidence="1">Cytoskeleton</location>
    </subcellularLocation>
</comment>
<keyword evidence="6 13" id="KW-0547">Nucleotide-binding</keyword>
<dbReference type="GO" id="GO:0007224">
    <property type="term" value="P:smoothened signaling pathway"/>
    <property type="evidence" value="ECO:0007669"/>
    <property type="project" value="TreeGrafter"/>
</dbReference>
<dbReference type="InterPro" id="IPR016024">
    <property type="entry name" value="ARM-type_fold"/>
</dbReference>
<evidence type="ECO:0000256" key="14">
    <source>
        <dbReference type="SAM" id="MobiDB-lite"/>
    </source>
</evidence>
<dbReference type="FunFam" id="3.30.200.20:FF:000042">
    <property type="entry name" value="Aurora kinase A"/>
    <property type="match status" value="1"/>
</dbReference>
<evidence type="ECO:0000256" key="4">
    <source>
        <dbReference type="ARBA" id="ARBA00022527"/>
    </source>
</evidence>
<dbReference type="InterPro" id="IPR017441">
    <property type="entry name" value="Protein_kinase_ATP_BS"/>
</dbReference>
<evidence type="ECO:0000256" key="12">
    <source>
        <dbReference type="ARBA" id="ARBA00075375"/>
    </source>
</evidence>
<keyword evidence="9" id="KW-0206">Cytoskeleton</keyword>
<dbReference type="Gene3D" id="1.10.510.10">
    <property type="entry name" value="Transferase(Phosphotransferase) domain 1"/>
    <property type="match status" value="1"/>
</dbReference>
<keyword evidence="15" id="KW-1133">Transmembrane helix</keyword>
<feature type="domain" description="Protein kinase" evidence="16">
    <location>
        <begin position="88"/>
        <end position="338"/>
    </location>
</feature>
<feature type="transmembrane region" description="Helical" evidence="15">
    <location>
        <begin position="52"/>
        <end position="72"/>
    </location>
</feature>
<evidence type="ECO:0000256" key="6">
    <source>
        <dbReference type="ARBA" id="ARBA00022741"/>
    </source>
</evidence>
<dbReference type="PANTHER" id="PTHR22983:SF6">
    <property type="entry name" value="SERINE_THREONINE-PROTEIN KINASE 36"/>
    <property type="match status" value="1"/>
</dbReference>
<keyword evidence="15" id="KW-0472">Membrane</keyword>
<dbReference type="SUPFAM" id="SSF48371">
    <property type="entry name" value="ARM repeat"/>
    <property type="match status" value="1"/>
</dbReference>
<dbReference type="PROSITE" id="PS50011">
    <property type="entry name" value="PROTEIN_KINASE_DOM"/>
    <property type="match status" value="1"/>
</dbReference>
<feature type="region of interest" description="Disordered" evidence="14">
    <location>
        <begin position="501"/>
        <end position="522"/>
    </location>
</feature>
<dbReference type="InterPro" id="IPR008271">
    <property type="entry name" value="Ser/Thr_kinase_AS"/>
</dbReference>
<protein>
    <recommendedName>
        <fullName evidence="2">non-specific serine/threonine protein kinase</fullName>
        <ecNumber evidence="2">2.7.11.1</ecNumber>
    </recommendedName>
    <alternativeName>
        <fullName evidence="12">Fused homolog</fullName>
    </alternativeName>
</protein>
<comment type="catalytic activity">
    <reaction evidence="11">
        <text>L-seryl-[protein] + ATP = O-phospho-L-seryl-[protein] + ADP + H(+)</text>
        <dbReference type="Rhea" id="RHEA:17989"/>
        <dbReference type="Rhea" id="RHEA-COMP:9863"/>
        <dbReference type="Rhea" id="RHEA-COMP:11604"/>
        <dbReference type="ChEBI" id="CHEBI:15378"/>
        <dbReference type="ChEBI" id="CHEBI:29999"/>
        <dbReference type="ChEBI" id="CHEBI:30616"/>
        <dbReference type="ChEBI" id="CHEBI:83421"/>
        <dbReference type="ChEBI" id="CHEBI:456216"/>
        <dbReference type="EC" id="2.7.11.1"/>
    </reaction>
</comment>
<dbReference type="GO" id="GO:0005856">
    <property type="term" value="C:cytoskeleton"/>
    <property type="evidence" value="ECO:0007669"/>
    <property type="project" value="UniProtKB-SubCell"/>
</dbReference>
<keyword evidence="4" id="KW-0723">Serine/threonine-protein kinase</keyword>
<keyword evidence="17" id="KW-1185">Reference proteome</keyword>
<reference evidence="18" key="1">
    <citation type="submission" date="2025-08" db="UniProtKB">
        <authorList>
            <consortium name="RefSeq"/>
        </authorList>
    </citation>
    <scope>IDENTIFICATION</scope>
</reference>
<proteinExistence type="predicted"/>
<keyword evidence="7 18" id="KW-0418">Kinase</keyword>
<dbReference type="AlphaFoldDB" id="A0A9C6SJK2"/>
<evidence type="ECO:0000256" key="2">
    <source>
        <dbReference type="ARBA" id="ARBA00012513"/>
    </source>
</evidence>
<dbReference type="PROSITE" id="PS00107">
    <property type="entry name" value="PROTEIN_KINASE_ATP"/>
    <property type="match status" value="1"/>
</dbReference>
<dbReference type="GO" id="GO:0004674">
    <property type="term" value="F:protein serine/threonine kinase activity"/>
    <property type="evidence" value="ECO:0007669"/>
    <property type="project" value="UniProtKB-KW"/>
</dbReference>
<evidence type="ECO:0000313" key="18">
    <source>
        <dbReference type="RefSeq" id="XP_048267409.1"/>
    </source>
</evidence>
<dbReference type="CDD" id="cd14002">
    <property type="entry name" value="STKc_STK36"/>
    <property type="match status" value="1"/>
</dbReference>
<dbReference type="PANTHER" id="PTHR22983">
    <property type="entry name" value="PROTEIN KINASE RELATED"/>
    <property type="match status" value="1"/>
</dbReference>
<evidence type="ECO:0000313" key="17">
    <source>
        <dbReference type="Proteomes" id="UP000835206"/>
    </source>
</evidence>
<organism evidence="17 18">
    <name type="scientific">Bombus terrestris</name>
    <name type="common">Buff-tailed bumblebee</name>
    <name type="synonym">Apis terrestris</name>
    <dbReference type="NCBI Taxonomy" id="30195"/>
    <lineage>
        <taxon>Eukaryota</taxon>
        <taxon>Metazoa</taxon>
        <taxon>Ecdysozoa</taxon>
        <taxon>Arthropoda</taxon>
        <taxon>Hexapoda</taxon>
        <taxon>Insecta</taxon>
        <taxon>Pterygota</taxon>
        <taxon>Neoptera</taxon>
        <taxon>Endopterygota</taxon>
        <taxon>Hymenoptera</taxon>
        <taxon>Apocrita</taxon>
        <taxon>Aculeata</taxon>
        <taxon>Apoidea</taxon>
        <taxon>Anthophila</taxon>
        <taxon>Apidae</taxon>
        <taxon>Bombus</taxon>
        <taxon>Bombus</taxon>
    </lineage>
</organism>